<dbReference type="AlphaFoldDB" id="A0A5B7DXP6"/>
<evidence type="ECO:0000313" key="1">
    <source>
        <dbReference type="EMBL" id="MPC25544.1"/>
    </source>
</evidence>
<dbReference type="EMBL" id="VSRR010001477">
    <property type="protein sequence ID" value="MPC25544.1"/>
    <property type="molecule type" value="Genomic_DNA"/>
</dbReference>
<evidence type="ECO:0000313" key="2">
    <source>
        <dbReference type="Proteomes" id="UP000324222"/>
    </source>
</evidence>
<gene>
    <name evidence="1" type="ORF">E2C01_018661</name>
</gene>
<proteinExistence type="predicted"/>
<dbReference type="Proteomes" id="UP000324222">
    <property type="component" value="Unassembled WGS sequence"/>
</dbReference>
<reference evidence="1 2" key="1">
    <citation type="submission" date="2019-05" db="EMBL/GenBank/DDBJ databases">
        <title>Another draft genome of Portunus trituberculatus and its Hox gene families provides insights of decapod evolution.</title>
        <authorList>
            <person name="Jeong J.-H."/>
            <person name="Song I."/>
            <person name="Kim S."/>
            <person name="Choi T."/>
            <person name="Kim D."/>
            <person name="Ryu S."/>
            <person name="Kim W."/>
        </authorList>
    </citation>
    <scope>NUCLEOTIDE SEQUENCE [LARGE SCALE GENOMIC DNA]</scope>
    <source>
        <tissue evidence="1">Muscle</tissue>
    </source>
</reference>
<keyword evidence="2" id="KW-1185">Reference proteome</keyword>
<protein>
    <submittedName>
        <fullName evidence="1">Uncharacterized protein</fullName>
    </submittedName>
</protein>
<organism evidence="1 2">
    <name type="scientific">Portunus trituberculatus</name>
    <name type="common">Swimming crab</name>
    <name type="synonym">Neptunus trituberculatus</name>
    <dbReference type="NCBI Taxonomy" id="210409"/>
    <lineage>
        <taxon>Eukaryota</taxon>
        <taxon>Metazoa</taxon>
        <taxon>Ecdysozoa</taxon>
        <taxon>Arthropoda</taxon>
        <taxon>Crustacea</taxon>
        <taxon>Multicrustacea</taxon>
        <taxon>Malacostraca</taxon>
        <taxon>Eumalacostraca</taxon>
        <taxon>Eucarida</taxon>
        <taxon>Decapoda</taxon>
        <taxon>Pleocyemata</taxon>
        <taxon>Brachyura</taxon>
        <taxon>Eubrachyura</taxon>
        <taxon>Portunoidea</taxon>
        <taxon>Portunidae</taxon>
        <taxon>Portuninae</taxon>
        <taxon>Portunus</taxon>
    </lineage>
</organism>
<accession>A0A5B7DXP6</accession>
<sequence>MRRDLPRPEKEISRAYDLVPWETGEGRPPCWCVTSTPGKDSDWWREALVTKEQRDPRNVEERFSDKPLKVAKETPASHCHKRPWELNVLFIRGAVSQEVGGSEHGPFVHPRG</sequence>
<comment type="caution">
    <text evidence="1">The sequence shown here is derived from an EMBL/GenBank/DDBJ whole genome shotgun (WGS) entry which is preliminary data.</text>
</comment>
<name>A0A5B7DXP6_PORTR</name>